<dbReference type="PANTHER" id="PTHR10000">
    <property type="entry name" value="PHOSPHOSERINE PHOSPHATASE"/>
    <property type="match status" value="1"/>
</dbReference>
<dbReference type="RefSeq" id="WP_111920063.1">
    <property type="nucleotide sequence ID" value="NZ_CAUWHR010000009.1"/>
</dbReference>
<dbReference type="GO" id="GO:0016791">
    <property type="term" value="F:phosphatase activity"/>
    <property type="evidence" value="ECO:0007669"/>
    <property type="project" value="TreeGrafter"/>
</dbReference>
<keyword evidence="2" id="KW-1185">Reference proteome</keyword>
<sequence length="264" mass="29872">MIKLIASDLDGTLLQNGARTLSDTVIEQIKQLKKMGILFVAASGRQYTNLRRLFEPVCDEIAYVCENGAMVVYKGKILHKDVFERELAEEILHSILKKERAELVVSGEKTVYLQPKTEDFRKYMIDFVKNNTTILPDIFQVPEDMIKISVYEENSAEFIAPFWKKAFGDRATVVTSGLSWLDMMPMSADKGNGIRVLKRHLLITEEECAAFGDNFNDLEMLQEVAYGFAVGSAKKEVRQTAGRTAQTVEAVLEKIIEQGGNWYE</sequence>
<dbReference type="InterPro" id="IPR023214">
    <property type="entry name" value="HAD_sf"/>
</dbReference>
<gene>
    <name evidence="1" type="ORF">DQQ01_10885</name>
</gene>
<dbReference type="NCBIfam" id="TIGR01484">
    <property type="entry name" value="HAD-SF-IIB"/>
    <property type="match status" value="1"/>
</dbReference>
<dbReference type="PANTHER" id="PTHR10000:SF53">
    <property type="entry name" value="5-AMINO-6-(5-PHOSPHO-D-RIBITYLAMINO)URACIL PHOSPHATASE YBJI-RELATED"/>
    <property type="match status" value="1"/>
</dbReference>
<dbReference type="KEGG" id="blau:DQQ01_10885"/>
<protein>
    <submittedName>
        <fullName evidence="1">HAD family hydrolase</fullName>
    </submittedName>
</protein>
<dbReference type="Proteomes" id="UP000250003">
    <property type="component" value="Chromosome"/>
</dbReference>
<dbReference type="Pfam" id="PF08282">
    <property type="entry name" value="Hydrolase_3"/>
    <property type="match status" value="1"/>
</dbReference>
<accession>A0A2Z4UC34</accession>
<dbReference type="GO" id="GO:0005829">
    <property type="term" value="C:cytosol"/>
    <property type="evidence" value="ECO:0007669"/>
    <property type="project" value="TreeGrafter"/>
</dbReference>
<name>A0A2Z4UC34_9FIRM</name>
<proteinExistence type="predicted"/>
<dbReference type="Gene3D" id="3.30.1240.10">
    <property type="match status" value="1"/>
</dbReference>
<reference evidence="2" key="1">
    <citation type="submission" date="2018-06" db="EMBL/GenBank/DDBJ databases">
        <title>Description of Blautia argi sp. nov., a new anaerobic isolated from dog feces.</title>
        <authorList>
            <person name="Chang Y.-H."/>
            <person name="Paek J."/>
            <person name="Shin Y."/>
        </authorList>
    </citation>
    <scope>NUCLEOTIDE SEQUENCE [LARGE SCALE GENOMIC DNA]</scope>
    <source>
        <strain evidence="2">KCTC 15426</strain>
    </source>
</reference>
<dbReference type="AlphaFoldDB" id="A0A2Z4UC34"/>
<evidence type="ECO:0000313" key="2">
    <source>
        <dbReference type="Proteomes" id="UP000250003"/>
    </source>
</evidence>
<dbReference type="EMBL" id="CP030280">
    <property type="protein sequence ID" value="AWY98576.1"/>
    <property type="molecule type" value="Genomic_DNA"/>
</dbReference>
<dbReference type="SFLD" id="SFLDG01140">
    <property type="entry name" value="C2.B:_Phosphomannomutase_and_P"/>
    <property type="match status" value="1"/>
</dbReference>
<dbReference type="GO" id="GO:0000287">
    <property type="term" value="F:magnesium ion binding"/>
    <property type="evidence" value="ECO:0007669"/>
    <property type="project" value="TreeGrafter"/>
</dbReference>
<dbReference type="NCBIfam" id="TIGR00099">
    <property type="entry name" value="Cof-subfamily"/>
    <property type="match status" value="1"/>
</dbReference>
<dbReference type="InterPro" id="IPR006379">
    <property type="entry name" value="HAD-SF_hydro_IIB"/>
</dbReference>
<dbReference type="Gene3D" id="3.40.50.1000">
    <property type="entry name" value="HAD superfamily/HAD-like"/>
    <property type="match status" value="1"/>
</dbReference>
<keyword evidence="1" id="KW-0378">Hydrolase</keyword>
<dbReference type="InterPro" id="IPR000150">
    <property type="entry name" value="Cof"/>
</dbReference>
<dbReference type="SFLD" id="SFLDS00003">
    <property type="entry name" value="Haloacid_Dehalogenase"/>
    <property type="match status" value="1"/>
</dbReference>
<dbReference type="InterPro" id="IPR036412">
    <property type="entry name" value="HAD-like_sf"/>
</dbReference>
<evidence type="ECO:0000313" key="1">
    <source>
        <dbReference type="EMBL" id="AWY98576.1"/>
    </source>
</evidence>
<dbReference type="SUPFAM" id="SSF56784">
    <property type="entry name" value="HAD-like"/>
    <property type="match status" value="1"/>
</dbReference>
<organism evidence="1 2">
    <name type="scientific">Blautia argi</name>
    <dbReference type="NCBI Taxonomy" id="1912897"/>
    <lineage>
        <taxon>Bacteria</taxon>
        <taxon>Bacillati</taxon>
        <taxon>Bacillota</taxon>
        <taxon>Clostridia</taxon>
        <taxon>Lachnospirales</taxon>
        <taxon>Lachnospiraceae</taxon>
        <taxon>Blautia</taxon>
    </lineage>
</organism>
<dbReference type="OrthoDB" id="9814970at2"/>